<feature type="domain" description="GFO/IDH/MocA-like oxidoreductase" evidence="4">
    <location>
        <begin position="131"/>
        <end position="244"/>
    </location>
</feature>
<dbReference type="Gene3D" id="3.30.360.10">
    <property type="entry name" value="Dihydrodipicolinate Reductase, domain 2"/>
    <property type="match status" value="1"/>
</dbReference>
<dbReference type="Pfam" id="PF01408">
    <property type="entry name" value="GFO_IDH_MocA"/>
    <property type="match status" value="1"/>
</dbReference>
<dbReference type="SUPFAM" id="SSF51735">
    <property type="entry name" value="NAD(P)-binding Rossmann-fold domains"/>
    <property type="match status" value="1"/>
</dbReference>
<dbReference type="InterPro" id="IPR055170">
    <property type="entry name" value="GFO_IDH_MocA-like_dom"/>
</dbReference>
<evidence type="ECO:0000313" key="5">
    <source>
        <dbReference type="EMBL" id="MBC8562365.1"/>
    </source>
</evidence>
<sequence>MYHFGIIGAGNIAHKFIEAVRMTKNADVTAVASKSLERARDWAEKEGLSRYCDSYETLLADPDIDIIYIATLSNAHYDNIKACLEAGKHVICEKPMTQTASQAQEMITLAREKQLFLMEGMWSRFLPKSLRVRRWIQEGRIGELHLMQANIGWKADKTYNKRLFYPELGGGSLYDIGIYPMELLPYYADQKITQMQFFKKDYSTGVDEIVSLNLQLERCIANIQCSFTTKMPEDAYLYGSDGYIHIPKIHFGNRARLYDLEDRLVEDFHEGLDNGFYYEVCEVISCIEKGQTESSICPLNMTYDNAKLFDHVLRSR</sequence>
<protein>
    <submittedName>
        <fullName evidence="5">Gfo/Idh/MocA family oxidoreductase</fullName>
    </submittedName>
</protein>
<dbReference type="EMBL" id="JACRSX010000006">
    <property type="protein sequence ID" value="MBC8562365.1"/>
    <property type="molecule type" value="Genomic_DNA"/>
</dbReference>
<comment type="caution">
    <text evidence="5">The sequence shown here is derived from an EMBL/GenBank/DDBJ whole genome shotgun (WGS) entry which is preliminary data.</text>
</comment>
<dbReference type="PANTHER" id="PTHR22604">
    <property type="entry name" value="OXIDOREDUCTASES"/>
    <property type="match status" value="1"/>
</dbReference>
<feature type="domain" description="Gfo/Idh/MocA-like oxidoreductase N-terminal" evidence="3">
    <location>
        <begin position="3"/>
        <end position="120"/>
    </location>
</feature>
<evidence type="ECO:0000259" key="4">
    <source>
        <dbReference type="Pfam" id="PF22725"/>
    </source>
</evidence>
<dbReference type="RefSeq" id="WP_118679106.1">
    <property type="nucleotide sequence ID" value="NZ_JACRSX010000006.1"/>
</dbReference>
<comment type="similarity">
    <text evidence="1">Belongs to the Gfo/Idh/MocA family.</text>
</comment>
<keyword evidence="2" id="KW-0560">Oxidoreductase</keyword>
<organism evidence="5 6">
    <name type="scientific">Jutongia huaianensis</name>
    <dbReference type="NCBI Taxonomy" id="2763668"/>
    <lineage>
        <taxon>Bacteria</taxon>
        <taxon>Bacillati</taxon>
        <taxon>Bacillota</taxon>
        <taxon>Clostridia</taxon>
        <taxon>Lachnospirales</taxon>
        <taxon>Lachnospiraceae</taxon>
        <taxon>Jutongia</taxon>
    </lineage>
</organism>
<reference evidence="5 6" key="1">
    <citation type="submission" date="2020-08" db="EMBL/GenBank/DDBJ databases">
        <title>Genome public.</title>
        <authorList>
            <person name="Liu C."/>
            <person name="Sun Q."/>
        </authorList>
    </citation>
    <scope>NUCLEOTIDE SEQUENCE [LARGE SCALE GENOMIC DNA]</scope>
    <source>
        <strain evidence="5 6">NSJ-37</strain>
    </source>
</reference>
<evidence type="ECO:0000313" key="6">
    <source>
        <dbReference type="Proteomes" id="UP000606193"/>
    </source>
</evidence>
<dbReference type="InterPro" id="IPR000683">
    <property type="entry name" value="Gfo/Idh/MocA-like_OxRdtase_N"/>
</dbReference>
<dbReference type="PANTHER" id="PTHR22604:SF105">
    <property type="entry name" value="TRANS-1,2-DIHYDROBENZENE-1,2-DIOL DEHYDROGENASE"/>
    <property type="match status" value="1"/>
</dbReference>
<name>A0ABR7N158_9FIRM</name>
<dbReference type="Proteomes" id="UP000606193">
    <property type="component" value="Unassembled WGS sequence"/>
</dbReference>
<dbReference type="Pfam" id="PF22725">
    <property type="entry name" value="GFO_IDH_MocA_C3"/>
    <property type="match status" value="1"/>
</dbReference>
<evidence type="ECO:0000256" key="2">
    <source>
        <dbReference type="ARBA" id="ARBA00023002"/>
    </source>
</evidence>
<accession>A0ABR7N158</accession>
<keyword evidence="6" id="KW-1185">Reference proteome</keyword>
<dbReference type="SUPFAM" id="SSF55347">
    <property type="entry name" value="Glyceraldehyde-3-phosphate dehydrogenase-like, C-terminal domain"/>
    <property type="match status" value="1"/>
</dbReference>
<evidence type="ECO:0000259" key="3">
    <source>
        <dbReference type="Pfam" id="PF01408"/>
    </source>
</evidence>
<dbReference type="InterPro" id="IPR036291">
    <property type="entry name" value="NAD(P)-bd_dom_sf"/>
</dbReference>
<gene>
    <name evidence="5" type="ORF">H8704_06935</name>
</gene>
<dbReference type="Gene3D" id="3.40.50.720">
    <property type="entry name" value="NAD(P)-binding Rossmann-like Domain"/>
    <property type="match status" value="1"/>
</dbReference>
<dbReference type="InterPro" id="IPR050984">
    <property type="entry name" value="Gfo/Idh/MocA_domain"/>
</dbReference>
<evidence type="ECO:0000256" key="1">
    <source>
        <dbReference type="ARBA" id="ARBA00010928"/>
    </source>
</evidence>
<proteinExistence type="inferred from homology"/>